<evidence type="ECO:0000256" key="1">
    <source>
        <dbReference type="ARBA" id="ARBA00005585"/>
    </source>
</evidence>
<feature type="transmembrane region" description="Helical" evidence="2">
    <location>
        <begin position="781"/>
        <end position="801"/>
    </location>
</feature>
<feature type="transmembrane region" description="Helical" evidence="2">
    <location>
        <begin position="442"/>
        <end position="464"/>
    </location>
</feature>
<evidence type="ECO:0000256" key="2">
    <source>
        <dbReference type="SAM" id="Phobius"/>
    </source>
</evidence>
<feature type="transmembrane region" description="Helical" evidence="2">
    <location>
        <begin position="336"/>
        <end position="360"/>
    </location>
</feature>
<dbReference type="InterPro" id="IPR053958">
    <property type="entry name" value="HMGCR/SNAP/NPC1-like_SSD"/>
</dbReference>
<name>A0ABQ9EPU8_TEGGR</name>
<comment type="caution">
    <text evidence="4">The sequence shown here is derived from an EMBL/GenBank/DDBJ whole genome shotgun (WGS) entry which is preliminary data.</text>
</comment>
<dbReference type="InterPro" id="IPR051697">
    <property type="entry name" value="Patched_domain-protein"/>
</dbReference>
<feature type="transmembrane region" description="Helical" evidence="2">
    <location>
        <begin position="753"/>
        <end position="775"/>
    </location>
</feature>
<feature type="transmembrane region" description="Helical" evidence="2">
    <location>
        <begin position="372"/>
        <end position="395"/>
    </location>
</feature>
<protein>
    <recommendedName>
        <fullName evidence="3">SSD domain-containing protein</fullName>
    </recommendedName>
</protein>
<dbReference type="PROSITE" id="PS50156">
    <property type="entry name" value="SSD"/>
    <property type="match status" value="2"/>
</dbReference>
<dbReference type="EMBL" id="JARBDR010000813">
    <property type="protein sequence ID" value="KAJ8305936.1"/>
    <property type="molecule type" value="Genomic_DNA"/>
</dbReference>
<reference evidence="4 5" key="1">
    <citation type="submission" date="2022-12" db="EMBL/GenBank/DDBJ databases">
        <title>Chromosome-level genome of Tegillarca granosa.</title>
        <authorList>
            <person name="Kim J."/>
        </authorList>
    </citation>
    <scope>NUCLEOTIDE SEQUENCE [LARGE SCALE GENOMIC DNA]</scope>
    <source>
        <strain evidence="4">Teg-2019</strain>
        <tissue evidence="4">Adductor muscle</tissue>
    </source>
</reference>
<evidence type="ECO:0000313" key="4">
    <source>
        <dbReference type="EMBL" id="KAJ8305936.1"/>
    </source>
</evidence>
<feature type="transmembrane region" description="Helical" evidence="2">
    <location>
        <begin position="712"/>
        <end position="732"/>
    </location>
</feature>
<dbReference type="Proteomes" id="UP001217089">
    <property type="component" value="Unassembled WGS sequence"/>
</dbReference>
<feature type="domain" description="SSD" evidence="3">
    <location>
        <begin position="691"/>
        <end position="807"/>
    </location>
</feature>
<dbReference type="Pfam" id="PF12349">
    <property type="entry name" value="Sterol-sensing"/>
    <property type="match status" value="1"/>
</dbReference>
<gene>
    <name evidence="4" type="ORF">KUTeg_016481</name>
</gene>
<dbReference type="SUPFAM" id="SSF82866">
    <property type="entry name" value="Multidrug efflux transporter AcrB transmembrane domain"/>
    <property type="match status" value="2"/>
</dbReference>
<keyword evidence="2" id="KW-1133">Transmembrane helix</keyword>
<keyword evidence="5" id="KW-1185">Reference proteome</keyword>
<dbReference type="InterPro" id="IPR000731">
    <property type="entry name" value="SSD"/>
</dbReference>
<organism evidence="4 5">
    <name type="scientific">Tegillarca granosa</name>
    <name type="common">Malaysian cockle</name>
    <name type="synonym">Anadara granosa</name>
    <dbReference type="NCBI Taxonomy" id="220873"/>
    <lineage>
        <taxon>Eukaryota</taxon>
        <taxon>Metazoa</taxon>
        <taxon>Spiralia</taxon>
        <taxon>Lophotrochozoa</taxon>
        <taxon>Mollusca</taxon>
        <taxon>Bivalvia</taxon>
        <taxon>Autobranchia</taxon>
        <taxon>Pteriomorphia</taxon>
        <taxon>Arcoida</taxon>
        <taxon>Arcoidea</taxon>
        <taxon>Arcidae</taxon>
        <taxon>Tegillarca</taxon>
    </lineage>
</organism>
<proteinExistence type="inferred from homology"/>
<dbReference type="PANTHER" id="PTHR10796:SF130">
    <property type="entry name" value="PATCHED DOMAIN-CONTAINING PROTEIN 3-LIKE PROTEIN"/>
    <property type="match status" value="1"/>
</dbReference>
<evidence type="ECO:0000313" key="5">
    <source>
        <dbReference type="Proteomes" id="UP001217089"/>
    </source>
</evidence>
<feature type="transmembrane region" description="Helical" evidence="2">
    <location>
        <begin position="264"/>
        <end position="292"/>
    </location>
</feature>
<feature type="transmembrane region" description="Helical" evidence="2">
    <location>
        <begin position="659"/>
        <end position="678"/>
    </location>
</feature>
<sequence length="928" mass="103790">MSDKTNGGTANANSQGQRNCLKYTSNLIIGSLETETSATEKLWVPESSRIQAEKVWVMKHFPPVTRFASLIFLSNNILSKTSLKAMLDIYNKAKDINVDGTNLDSMCVRVGPLCRTRSLLELWHYNETIINSLENSDILDTVNNVTRSPLYHDVFDITTLLGKIRRDSDTGRIIGAEAASMLFLLQDKQEWREAAMTWELDLVNIVKQGHRNLNNIYIYTTRSFDDEGYGAVNNDTKLLSAGFIIVLIFLVLTLGRFNLLEQKVFLSLAGILCVGLSIAFAYGFAIACGVLYGPVHALMPFMLLGIGVDDMFVIVESWKNLAAEELDLPLPDRIALALKHAGVSVTVTSITDIVAFAIGASTVIPGLSAFCIYAALGILGLYLLVSTFFVACLTLDQLRVEASRDGCLMCYKHKDYVPNQCSQKNLMALFSGKYYGPVLMKLPVKIVIVIFTFTLLGFNIWGFINLRQEFDLIMYIPSNSYAHKYARTKEDYFPDEGINTAVYCDSINFQASKNLFDQMHENIASDPYIQNGTMISWYLAFKHWIVKSGHPAIAPTLNADVFPYSKFKFEKLLQVFAYQTREGRAYARYLKFSNTTIPTLEASYIEMKHTHQPNSEAEIIAMENLRFIVDNSGFPDGSCFAYNVVYLTYETNKVLQNELYRNLALAGLAVFFVTLILIAHIRASLIVFTCVVFTVVDVAGTLYFWGVSIDTASSILLTLSVGLAVDYAAHIGHTFMVVNGTKNERSIKTLEQIGPAVFNGGFSTLLAFVLLSNSYSYGFSLFFRVFFLVVIFGLFHGLAYLPVVLSWIGPDPYCSNFSPKHAQIPQKSEIYSKELKVLSYNVDESQNSTDKIVLGNGNHLDSNTDSFQSPCHLKADVKENHCSQKQYNSVSKDFEKTNITSDMECAIPLLNKEKQDPMSPLEVQTKNI</sequence>
<feature type="transmembrane region" description="Helical" evidence="2">
    <location>
        <begin position="298"/>
        <end position="315"/>
    </location>
</feature>
<keyword evidence="2" id="KW-0812">Transmembrane</keyword>
<evidence type="ECO:0000259" key="3">
    <source>
        <dbReference type="PROSITE" id="PS50156"/>
    </source>
</evidence>
<keyword evidence="2" id="KW-0472">Membrane</keyword>
<accession>A0ABQ9EPU8</accession>
<dbReference type="Gene3D" id="1.20.1640.10">
    <property type="entry name" value="Multidrug efflux transporter AcrB transmembrane domain"/>
    <property type="match status" value="2"/>
</dbReference>
<comment type="similarity">
    <text evidence="1">Belongs to the patched family.</text>
</comment>
<feature type="transmembrane region" description="Helical" evidence="2">
    <location>
        <begin position="685"/>
        <end position="706"/>
    </location>
</feature>
<feature type="transmembrane region" description="Helical" evidence="2">
    <location>
        <begin position="238"/>
        <end position="257"/>
    </location>
</feature>
<feature type="domain" description="SSD" evidence="3">
    <location>
        <begin position="235"/>
        <end position="395"/>
    </location>
</feature>
<dbReference type="PANTHER" id="PTHR10796">
    <property type="entry name" value="PATCHED-RELATED"/>
    <property type="match status" value="1"/>
</dbReference>